<keyword evidence="2" id="KW-1185">Reference proteome</keyword>
<accession>A0A392VVQ4</accession>
<name>A0A392VVQ4_9FABA</name>
<evidence type="ECO:0000313" key="2">
    <source>
        <dbReference type="Proteomes" id="UP000265520"/>
    </source>
</evidence>
<protein>
    <submittedName>
        <fullName evidence="1">Uncharacterized protein</fullName>
    </submittedName>
</protein>
<reference evidence="1 2" key="1">
    <citation type="journal article" date="2018" name="Front. Plant Sci.">
        <title>Red Clover (Trifolium pratense) and Zigzag Clover (T. medium) - A Picture of Genomic Similarities and Differences.</title>
        <authorList>
            <person name="Dluhosova J."/>
            <person name="Istvanek J."/>
            <person name="Nedelnik J."/>
            <person name="Repkova J."/>
        </authorList>
    </citation>
    <scope>NUCLEOTIDE SEQUENCE [LARGE SCALE GENOMIC DNA]</scope>
    <source>
        <strain evidence="2">cv. 10/8</strain>
        <tissue evidence="1">Leaf</tissue>
    </source>
</reference>
<evidence type="ECO:0000313" key="1">
    <source>
        <dbReference type="EMBL" id="MCI91041.1"/>
    </source>
</evidence>
<dbReference type="Proteomes" id="UP000265520">
    <property type="component" value="Unassembled WGS sequence"/>
</dbReference>
<feature type="non-terminal residue" evidence="1">
    <location>
        <position position="1"/>
    </location>
</feature>
<proteinExistence type="predicted"/>
<organism evidence="1 2">
    <name type="scientific">Trifolium medium</name>
    <dbReference type="NCBI Taxonomy" id="97028"/>
    <lineage>
        <taxon>Eukaryota</taxon>
        <taxon>Viridiplantae</taxon>
        <taxon>Streptophyta</taxon>
        <taxon>Embryophyta</taxon>
        <taxon>Tracheophyta</taxon>
        <taxon>Spermatophyta</taxon>
        <taxon>Magnoliopsida</taxon>
        <taxon>eudicotyledons</taxon>
        <taxon>Gunneridae</taxon>
        <taxon>Pentapetalae</taxon>
        <taxon>rosids</taxon>
        <taxon>fabids</taxon>
        <taxon>Fabales</taxon>
        <taxon>Fabaceae</taxon>
        <taxon>Papilionoideae</taxon>
        <taxon>50 kb inversion clade</taxon>
        <taxon>NPAAA clade</taxon>
        <taxon>Hologalegina</taxon>
        <taxon>IRL clade</taxon>
        <taxon>Trifolieae</taxon>
        <taxon>Trifolium</taxon>
    </lineage>
</organism>
<sequence length="37" mass="3985">CPLSFSPKDLYICPKVTAGGEVFSPSSVERYLPILLG</sequence>
<comment type="caution">
    <text evidence="1">The sequence shown here is derived from an EMBL/GenBank/DDBJ whole genome shotgun (WGS) entry which is preliminary data.</text>
</comment>
<dbReference type="EMBL" id="LXQA011261115">
    <property type="protein sequence ID" value="MCI91041.1"/>
    <property type="molecule type" value="Genomic_DNA"/>
</dbReference>
<dbReference type="AlphaFoldDB" id="A0A392VVQ4"/>